<dbReference type="SUPFAM" id="SSF82109">
    <property type="entry name" value="MIR domain"/>
    <property type="match status" value="1"/>
</dbReference>
<dbReference type="SMART" id="SM00472">
    <property type="entry name" value="MIR"/>
    <property type="match status" value="3"/>
</dbReference>
<evidence type="ECO:0000256" key="1">
    <source>
        <dbReference type="ARBA" id="ARBA00022729"/>
    </source>
</evidence>
<dbReference type="CDD" id="cd23279">
    <property type="entry name" value="beta-trefoil_MIR_SDF2-like"/>
    <property type="match status" value="1"/>
</dbReference>
<evidence type="ECO:0000259" key="3">
    <source>
        <dbReference type="PROSITE" id="PS50919"/>
    </source>
</evidence>
<proteinExistence type="predicted"/>
<feature type="domain" description="MIR" evidence="3">
    <location>
        <begin position="1"/>
        <end position="54"/>
    </location>
</feature>
<dbReference type="PROSITE" id="PS50919">
    <property type="entry name" value="MIR"/>
    <property type="match status" value="2"/>
</dbReference>
<keyword evidence="5" id="KW-1185">Reference proteome</keyword>
<gene>
    <name evidence="4" type="ORF">HJC23_005293</name>
</gene>
<accession>A0ABD3PF43</accession>
<keyword evidence="1" id="KW-0732">Signal</keyword>
<sequence>MLCGSSVKLTHIESGGKFFLSSDERQLQSGSGQQLVTASSISNSHNALWQVREANGVPHCDTAAPIKCGAIIRLTHLNTNNNLHTHGIKSPLSNQHEVTGFGNGSGEGDSGDDWKVMCSGGEEYWLRGGEVSFRSTATSRYLGAASNIRFSEQNCGRGCPILNHLEVFGRQQNDQHTKWKTDVGVYLYK</sequence>
<reference evidence="4 5" key="1">
    <citation type="journal article" date="2020" name="G3 (Bethesda)">
        <title>Improved Reference Genome for Cyclotella cryptica CCMP332, a Model for Cell Wall Morphogenesis, Salinity Adaptation, and Lipid Production in Diatoms (Bacillariophyta).</title>
        <authorList>
            <person name="Roberts W.R."/>
            <person name="Downey K.M."/>
            <person name="Ruck E.C."/>
            <person name="Traller J.C."/>
            <person name="Alverson A.J."/>
        </authorList>
    </citation>
    <scope>NUCLEOTIDE SEQUENCE [LARGE SCALE GENOMIC DNA]</scope>
    <source>
        <strain evidence="4 5">CCMP332</strain>
    </source>
</reference>
<dbReference type="PANTHER" id="PTHR46809:SF2">
    <property type="entry name" value="GH21273P"/>
    <property type="match status" value="1"/>
</dbReference>
<name>A0ABD3PF43_9STRA</name>
<dbReference type="Proteomes" id="UP001516023">
    <property type="component" value="Unassembled WGS sequence"/>
</dbReference>
<dbReference type="Pfam" id="PF02815">
    <property type="entry name" value="MIR"/>
    <property type="match status" value="1"/>
</dbReference>
<dbReference type="PANTHER" id="PTHR46809">
    <property type="entry name" value="STROMAL CELL-DERIVED FACTOR 2-LIKE PROTEIN"/>
    <property type="match status" value="1"/>
</dbReference>
<evidence type="ECO:0000313" key="4">
    <source>
        <dbReference type="EMBL" id="KAL3786730.1"/>
    </source>
</evidence>
<dbReference type="InterPro" id="IPR016093">
    <property type="entry name" value="MIR_motif"/>
</dbReference>
<keyword evidence="2" id="KW-0677">Repeat</keyword>
<evidence type="ECO:0000313" key="5">
    <source>
        <dbReference type="Proteomes" id="UP001516023"/>
    </source>
</evidence>
<evidence type="ECO:0000256" key="2">
    <source>
        <dbReference type="ARBA" id="ARBA00022737"/>
    </source>
</evidence>
<organism evidence="4 5">
    <name type="scientific">Cyclotella cryptica</name>
    <dbReference type="NCBI Taxonomy" id="29204"/>
    <lineage>
        <taxon>Eukaryota</taxon>
        <taxon>Sar</taxon>
        <taxon>Stramenopiles</taxon>
        <taxon>Ochrophyta</taxon>
        <taxon>Bacillariophyta</taxon>
        <taxon>Coscinodiscophyceae</taxon>
        <taxon>Thalassiosirophycidae</taxon>
        <taxon>Stephanodiscales</taxon>
        <taxon>Stephanodiscaceae</taxon>
        <taxon>Cyclotella</taxon>
    </lineage>
</organism>
<dbReference type="InterPro" id="IPR036300">
    <property type="entry name" value="MIR_dom_sf"/>
</dbReference>
<protein>
    <recommendedName>
        <fullName evidence="3">MIR domain-containing protein</fullName>
    </recommendedName>
</protein>
<dbReference type="Gene3D" id="2.80.10.50">
    <property type="match status" value="1"/>
</dbReference>
<feature type="domain" description="MIR" evidence="3">
    <location>
        <begin position="63"/>
        <end position="119"/>
    </location>
</feature>
<dbReference type="EMBL" id="JABMIG020000188">
    <property type="protein sequence ID" value="KAL3786730.1"/>
    <property type="molecule type" value="Genomic_DNA"/>
</dbReference>
<dbReference type="AlphaFoldDB" id="A0ABD3PF43"/>
<comment type="caution">
    <text evidence="4">The sequence shown here is derived from an EMBL/GenBank/DDBJ whole genome shotgun (WGS) entry which is preliminary data.</text>
</comment>